<name>A0A9P3GLW5_9APHY</name>
<evidence type="ECO:0008006" key="4">
    <source>
        <dbReference type="Google" id="ProtNLM"/>
    </source>
</evidence>
<feature type="compositionally biased region" description="Polar residues" evidence="1">
    <location>
        <begin position="284"/>
        <end position="299"/>
    </location>
</feature>
<feature type="compositionally biased region" description="Polar residues" evidence="1">
    <location>
        <begin position="100"/>
        <end position="110"/>
    </location>
</feature>
<dbReference type="OrthoDB" id="3262817at2759"/>
<feature type="compositionally biased region" description="Basic and acidic residues" evidence="1">
    <location>
        <begin position="234"/>
        <end position="256"/>
    </location>
</feature>
<proteinExistence type="predicted"/>
<dbReference type="Proteomes" id="UP000703269">
    <property type="component" value="Unassembled WGS sequence"/>
</dbReference>
<organism evidence="2 3">
    <name type="scientific">Phanerochaete sordida</name>
    <dbReference type="NCBI Taxonomy" id="48140"/>
    <lineage>
        <taxon>Eukaryota</taxon>
        <taxon>Fungi</taxon>
        <taxon>Dikarya</taxon>
        <taxon>Basidiomycota</taxon>
        <taxon>Agaricomycotina</taxon>
        <taxon>Agaricomycetes</taxon>
        <taxon>Polyporales</taxon>
        <taxon>Phanerochaetaceae</taxon>
        <taxon>Phanerochaete</taxon>
    </lineage>
</organism>
<feature type="region of interest" description="Disordered" evidence="1">
    <location>
        <begin position="100"/>
        <end position="308"/>
    </location>
</feature>
<reference evidence="2 3" key="1">
    <citation type="submission" date="2021-08" db="EMBL/GenBank/DDBJ databases">
        <title>Draft Genome Sequence of Phanerochaete sordida strain YK-624.</title>
        <authorList>
            <person name="Mori T."/>
            <person name="Dohra H."/>
            <person name="Suzuki T."/>
            <person name="Kawagishi H."/>
            <person name="Hirai H."/>
        </authorList>
    </citation>
    <scope>NUCLEOTIDE SEQUENCE [LARGE SCALE GENOMIC DNA]</scope>
    <source>
        <strain evidence="2 3">YK-624</strain>
    </source>
</reference>
<evidence type="ECO:0000313" key="3">
    <source>
        <dbReference type="Proteomes" id="UP000703269"/>
    </source>
</evidence>
<evidence type="ECO:0000313" key="2">
    <source>
        <dbReference type="EMBL" id="GJE98208.1"/>
    </source>
</evidence>
<sequence length="404" mass="43265">MIFTHPTNSNAKSSKDLLVLQYGTEKIVMAAPPLYADVIAVAKREFGLREDAKIQLYTKDVTTGDTQTAVRIAESAWLALVPLMATVEVRVVQQTQNAAGVNTPASSAGPSQPVGKVAQKAPMPTPPEAAPARPSTSRTPNQPGKPASKPAEKTATAGGSRTPAQPAPGPSKPAPKPTPKLAQKQSALAEFSDDDEEFKKPTPPVLRSPTKKRVIESEDEDAEEVPGSAKRRRTGGEDAQVKQEKVEPKGVPKVKAEPAVARSEAQRAVTAQASPVRTPKRKPASSQTASTPATGQDQPSGGAVGSDGNFIVTITLVREMEAGEEDDDDTTQFKTKPRHTVRKVLWTACRTFGIQDSYEQIGLFRRNEKGHDVLCEDEEKTIGEYGITSDTYLTIQPLEGEDEA</sequence>
<accession>A0A9P3GLW5</accession>
<gene>
    <name evidence="2" type="ORF">PsYK624_144310</name>
</gene>
<evidence type="ECO:0000256" key="1">
    <source>
        <dbReference type="SAM" id="MobiDB-lite"/>
    </source>
</evidence>
<dbReference type="AlphaFoldDB" id="A0A9P3GLW5"/>
<comment type="caution">
    <text evidence="2">The sequence shown here is derived from an EMBL/GenBank/DDBJ whole genome shotgun (WGS) entry which is preliminary data.</text>
</comment>
<feature type="compositionally biased region" description="Pro residues" evidence="1">
    <location>
        <begin position="165"/>
        <end position="178"/>
    </location>
</feature>
<keyword evidence="3" id="KW-1185">Reference proteome</keyword>
<dbReference type="EMBL" id="BPQB01000083">
    <property type="protein sequence ID" value="GJE98208.1"/>
    <property type="molecule type" value="Genomic_DNA"/>
</dbReference>
<protein>
    <recommendedName>
        <fullName evidence="4">Ubiquitin-like domain-containing protein</fullName>
    </recommendedName>
</protein>